<proteinExistence type="predicted"/>
<protein>
    <submittedName>
        <fullName evidence="1">Uncharacterized protein</fullName>
    </submittedName>
</protein>
<comment type="caution">
    <text evidence="1">The sequence shown here is derived from an EMBL/GenBank/DDBJ whole genome shotgun (WGS) entry which is preliminary data.</text>
</comment>
<evidence type="ECO:0000313" key="1">
    <source>
        <dbReference type="EMBL" id="KJY54532.1"/>
    </source>
</evidence>
<name>A0A0F4L6R5_9LACO</name>
<dbReference type="EMBL" id="JXBY01000025">
    <property type="protein sequence ID" value="KJY54532.1"/>
    <property type="molecule type" value="Genomic_DNA"/>
</dbReference>
<dbReference type="PATRIC" id="fig|1218493.3.peg.1628"/>
<dbReference type="AlphaFoldDB" id="A0A0F4L6R5"/>
<sequence>MKNILIALLLFAVFILGWLSETRLRKKMFTKLLSFERKGQKSKYFQLLEAPVAKICLSARSRELLKLDYFLTYGDIANVKKIVSKFIKKPSDLTKNNNLLIRLMRSYVLFLEKSDQESILKLENYLKVNCKTAEIKKEIDQLHRVYLEPDQNLLAELNNQLKVANEPQQKLIIYDRLIKASESLGLNKQVKEYLLEMKKVANKTIKLEEF</sequence>
<reference evidence="1 2" key="1">
    <citation type="submission" date="2014-12" db="EMBL/GenBank/DDBJ databases">
        <title>Comparative genomics of the lactic acid bacteria isolated from the honey bee gut.</title>
        <authorList>
            <person name="Ellegaard K.M."/>
            <person name="Tamarit D."/>
            <person name="Javelind E."/>
            <person name="Olofsson T."/>
            <person name="Andersson S.G."/>
            <person name="Vasquez A."/>
        </authorList>
    </citation>
    <scope>NUCLEOTIDE SEQUENCE [LARGE SCALE GENOMIC DNA]</scope>
    <source>
        <strain evidence="1 2">Biut2</strain>
    </source>
</reference>
<dbReference type="RefSeq" id="WP_045928540.1">
    <property type="nucleotide sequence ID" value="NZ_JBHSZS010000026.1"/>
</dbReference>
<organism evidence="1 2">
    <name type="scientific">Lactobacillus kullabergensis</name>
    <dbReference type="NCBI Taxonomy" id="1218493"/>
    <lineage>
        <taxon>Bacteria</taxon>
        <taxon>Bacillati</taxon>
        <taxon>Bacillota</taxon>
        <taxon>Bacilli</taxon>
        <taxon>Lactobacillales</taxon>
        <taxon>Lactobacillaceae</taxon>
        <taxon>Lactobacillus</taxon>
    </lineage>
</organism>
<gene>
    <name evidence="1" type="ORF">JF76_15550</name>
</gene>
<evidence type="ECO:0000313" key="2">
    <source>
        <dbReference type="Proteomes" id="UP000033533"/>
    </source>
</evidence>
<accession>A0A0F4L6R5</accession>
<dbReference type="STRING" id="1218493.JF76_15550"/>
<dbReference type="HOGENOM" id="CLU_1308833_0_0_9"/>
<dbReference type="Proteomes" id="UP000033533">
    <property type="component" value="Unassembled WGS sequence"/>
</dbReference>
<dbReference type="OrthoDB" id="9880609at2"/>